<dbReference type="GO" id="GO:0008757">
    <property type="term" value="F:S-adenosylmethionine-dependent methyltransferase activity"/>
    <property type="evidence" value="ECO:0007669"/>
    <property type="project" value="UniProtKB-ARBA"/>
</dbReference>
<keyword evidence="6" id="KW-1185">Reference proteome</keyword>
<dbReference type="GO" id="GO:0008170">
    <property type="term" value="F:N-methyltransferase activity"/>
    <property type="evidence" value="ECO:0007669"/>
    <property type="project" value="UniProtKB-ARBA"/>
</dbReference>
<evidence type="ECO:0000256" key="2">
    <source>
        <dbReference type="ARBA" id="ARBA00023242"/>
    </source>
</evidence>
<dbReference type="GO" id="GO:0008276">
    <property type="term" value="F:protein methyltransferase activity"/>
    <property type="evidence" value="ECO:0007669"/>
    <property type="project" value="UniProtKB-ARBA"/>
</dbReference>
<dbReference type="InterPro" id="IPR001214">
    <property type="entry name" value="SET_dom"/>
</dbReference>
<dbReference type="OrthoDB" id="5814089at2759"/>
<feature type="compositionally biased region" description="Pro residues" evidence="3">
    <location>
        <begin position="203"/>
        <end position="218"/>
    </location>
</feature>
<dbReference type="InterPro" id="IPR046341">
    <property type="entry name" value="SET_dom_sf"/>
</dbReference>
<keyword evidence="2" id="KW-0539">Nucleus</keyword>
<evidence type="ECO:0000256" key="3">
    <source>
        <dbReference type="SAM" id="MobiDB-lite"/>
    </source>
</evidence>
<accession>A0A1V9XWN8</accession>
<organism evidence="5 6">
    <name type="scientific">Tropilaelaps mercedesae</name>
    <dbReference type="NCBI Taxonomy" id="418985"/>
    <lineage>
        <taxon>Eukaryota</taxon>
        <taxon>Metazoa</taxon>
        <taxon>Ecdysozoa</taxon>
        <taxon>Arthropoda</taxon>
        <taxon>Chelicerata</taxon>
        <taxon>Arachnida</taxon>
        <taxon>Acari</taxon>
        <taxon>Parasitiformes</taxon>
        <taxon>Mesostigmata</taxon>
        <taxon>Gamasina</taxon>
        <taxon>Dermanyssoidea</taxon>
        <taxon>Laelapidae</taxon>
        <taxon>Tropilaelaps</taxon>
    </lineage>
</organism>
<dbReference type="InParanoid" id="A0A1V9XWN8"/>
<sequence length="360" mass="39002">MADTLSKPVYLLTQIRDDPLTRDMEPTGLFDGRVVTDRAIAKNTPLGPLGSLAPKGSNPNGLDALAAIAARARDEYPDTNKSTTLPLSACLVSGDHSWLQEVRTARFAEEQNVEVSIIDGQIQFRTTRDISLGEELRVWFGPEFGQILRLPAFASLVLPDREKKYRCIFCGTNFNYPYPMIGHIMYRCPIRDSNQNTTKSHEPPPMASPTPPSPPLLSPPSRMISPGLSGSTPNSPSTTPPSLSPGSSWTPSATVLPISQATQKTKRFKSFDIATLTDEGSGEDVKKIKKEDEVSTDAVITTLNLGIGLNMSLNMQHPGSGLLNSTHLPGPRHFSSFTAMGALTNHAAIPAQLPSYHNSN</sequence>
<dbReference type="Gene3D" id="2.170.270.10">
    <property type="entry name" value="SET domain"/>
    <property type="match status" value="1"/>
</dbReference>
<dbReference type="GO" id="GO:0006355">
    <property type="term" value="P:regulation of DNA-templated transcription"/>
    <property type="evidence" value="ECO:0007669"/>
    <property type="project" value="TreeGrafter"/>
</dbReference>
<comment type="subcellular location">
    <subcellularLocation>
        <location evidence="1">Nucleus</location>
    </subcellularLocation>
</comment>
<evidence type="ECO:0000256" key="1">
    <source>
        <dbReference type="ARBA" id="ARBA00004123"/>
    </source>
</evidence>
<feature type="region of interest" description="Disordered" evidence="3">
    <location>
        <begin position="192"/>
        <end position="253"/>
    </location>
</feature>
<dbReference type="EMBL" id="MNPL01002915">
    <property type="protein sequence ID" value="OQR77889.1"/>
    <property type="molecule type" value="Genomic_DNA"/>
</dbReference>
<reference evidence="5 6" key="1">
    <citation type="journal article" date="2017" name="Gigascience">
        <title>Draft genome of the honey bee ectoparasitic mite, Tropilaelaps mercedesae, is shaped by the parasitic life history.</title>
        <authorList>
            <person name="Dong X."/>
            <person name="Armstrong S.D."/>
            <person name="Xia D."/>
            <person name="Makepeace B.L."/>
            <person name="Darby A.C."/>
            <person name="Kadowaki T."/>
        </authorList>
    </citation>
    <scope>NUCLEOTIDE SEQUENCE [LARGE SCALE GENOMIC DNA]</scope>
    <source>
        <strain evidence="5">Wuxi-XJTLU</strain>
    </source>
</reference>
<dbReference type="PANTHER" id="PTHR16516">
    <property type="entry name" value="AGAP007109-PA"/>
    <property type="match status" value="1"/>
</dbReference>
<proteinExistence type="predicted"/>
<feature type="domain" description="SET" evidence="4">
    <location>
        <begin position="7"/>
        <end position="141"/>
    </location>
</feature>
<gene>
    <name evidence="5" type="ORF">BIW11_06773</name>
</gene>
<protein>
    <recommendedName>
        <fullName evidence="4">SET domain-containing protein</fullName>
    </recommendedName>
</protein>
<evidence type="ECO:0000259" key="4">
    <source>
        <dbReference type="PROSITE" id="PS50280"/>
    </source>
</evidence>
<dbReference type="AlphaFoldDB" id="A0A1V9XWN8"/>
<comment type="caution">
    <text evidence="5">The sequence shown here is derived from an EMBL/GenBank/DDBJ whole genome shotgun (WGS) entry which is preliminary data.</text>
</comment>
<evidence type="ECO:0000313" key="5">
    <source>
        <dbReference type="EMBL" id="OQR77889.1"/>
    </source>
</evidence>
<dbReference type="PANTHER" id="PTHR16516:SF4">
    <property type="entry name" value="C2H2-TYPE DOMAIN-CONTAINING PROTEIN"/>
    <property type="match status" value="1"/>
</dbReference>
<feature type="compositionally biased region" description="Low complexity" evidence="3">
    <location>
        <begin position="219"/>
        <end position="237"/>
    </location>
</feature>
<evidence type="ECO:0000313" key="6">
    <source>
        <dbReference type="Proteomes" id="UP000192247"/>
    </source>
</evidence>
<dbReference type="PROSITE" id="PS50280">
    <property type="entry name" value="SET"/>
    <property type="match status" value="1"/>
</dbReference>
<feature type="non-terminal residue" evidence="5">
    <location>
        <position position="360"/>
    </location>
</feature>
<dbReference type="InterPro" id="IPR052296">
    <property type="entry name" value="TR-Histone_Methyltrans"/>
</dbReference>
<dbReference type="Proteomes" id="UP000192247">
    <property type="component" value="Unassembled WGS sequence"/>
</dbReference>
<dbReference type="CDD" id="cd10534">
    <property type="entry name" value="PR-SET_PRDM-like"/>
    <property type="match status" value="1"/>
</dbReference>
<dbReference type="Pfam" id="PF21549">
    <property type="entry name" value="PRDM2_PR"/>
    <property type="match status" value="1"/>
</dbReference>
<name>A0A1V9XWN8_9ACAR</name>
<dbReference type="GO" id="GO:0005634">
    <property type="term" value="C:nucleus"/>
    <property type="evidence" value="ECO:0007669"/>
    <property type="project" value="UniProtKB-SubCell"/>
</dbReference>
<dbReference type="STRING" id="418985.A0A1V9XWN8"/>